<organism evidence="1 2">
    <name type="scientific">Anaerosacchariphilus hominis</name>
    <dbReference type="NCBI Taxonomy" id="2763017"/>
    <lineage>
        <taxon>Bacteria</taxon>
        <taxon>Bacillati</taxon>
        <taxon>Bacillota</taxon>
        <taxon>Clostridia</taxon>
        <taxon>Lachnospirales</taxon>
        <taxon>Lachnospiraceae</taxon>
        <taxon>Anaerosacchariphilus</taxon>
    </lineage>
</organism>
<comment type="caution">
    <text evidence="1">The sequence shown here is derived from an EMBL/GenBank/DDBJ whole genome shotgun (WGS) entry which is preliminary data.</text>
</comment>
<evidence type="ECO:0000313" key="1">
    <source>
        <dbReference type="EMBL" id="MBC5659405.1"/>
    </source>
</evidence>
<sequence>MDQRFSTAVVSVWINGEYYGFEWMEEVYDEQYLESLYGTREKKGHWEIAVPYKGQEDGETENGDLTDDAVFGELKQKLDVENFLEYCAIEMYLANPDWPYNNCKAYRWCAADDAYGEEGGSMKSICCLFASFSGSGPWL</sequence>
<dbReference type="RefSeq" id="WP_186871767.1">
    <property type="nucleotide sequence ID" value="NZ_JACOOR010000003.1"/>
</dbReference>
<name>A0A923LC12_9FIRM</name>
<dbReference type="Proteomes" id="UP000649345">
    <property type="component" value="Unassembled WGS sequence"/>
</dbReference>
<evidence type="ECO:0000313" key="2">
    <source>
        <dbReference type="Proteomes" id="UP000649345"/>
    </source>
</evidence>
<reference evidence="1" key="1">
    <citation type="submission" date="2020-08" db="EMBL/GenBank/DDBJ databases">
        <title>Genome public.</title>
        <authorList>
            <person name="Liu C."/>
            <person name="Sun Q."/>
        </authorList>
    </citation>
    <scope>NUCLEOTIDE SEQUENCE</scope>
    <source>
        <strain evidence="1">NSJ-68</strain>
    </source>
</reference>
<keyword evidence="2" id="KW-1185">Reference proteome</keyword>
<protein>
    <submittedName>
        <fullName evidence="1">Uncharacterized protein</fullName>
    </submittedName>
</protein>
<proteinExistence type="predicted"/>
<dbReference type="EMBL" id="JACOOR010000003">
    <property type="protein sequence ID" value="MBC5659405.1"/>
    <property type="molecule type" value="Genomic_DNA"/>
</dbReference>
<gene>
    <name evidence="1" type="ORF">H8S44_06440</name>
</gene>
<dbReference type="AlphaFoldDB" id="A0A923LC12"/>
<accession>A0A923LC12</accession>